<sequence>MLYDNMFTPTHEISPLTLAVVAKKDETGNVQTVVLEDEIEYKVEHSPSKFIDYACKFFGASLKGRQEGTKNICGITHKAPISIDPSSGMYFFPTTSPTSSKCSWIAHSHIDHVLRIDSKTSEIVFKNGKKVVINASYGSVMNQIHRTAQYRYLLDQRIKQLQQRDPDPGKEL</sequence>
<comment type="caution">
    <text evidence="1">The sequence shown here is derived from an EMBL/GenBank/DDBJ whole genome shotgun (WGS) entry which is preliminary data.</text>
</comment>
<gene>
    <name evidence="1" type="primary">comK</name>
    <name evidence="1" type="ORF">GCM10008025_16740</name>
</gene>
<accession>A0A916W6Z5</accession>
<dbReference type="PIRSF" id="PIRSF011560">
    <property type="entry name" value="ComK"/>
    <property type="match status" value="1"/>
</dbReference>
<dbReference type="AlphaFoldDB" id="A0A916W6Z5"/>
<evidence type="ECO:0000313" key="2">
    <source>
        <dbReference type="Proteomes" id="UP000613512"/>
    </source>
</evidence>
<dbReference type="GO" id="GO:0030420">
    <property type="term" value="P:establishment of competence for transformation"/>
    <property type="evidence" value="ECO:0007669"/>
    <property type="project" value="InterPro"/>
</dbReference>
<dbReference type="Pfam" id="PF06338">
    <property type="entry name" value="ComK"/>
    <property type="match status" value="1"/>
</dbReference>
<reference evidence="1" key="1">
    <citation type="journal article" date="2014" name="Int. J. Syst. Evol. Microbiol.">
        <title>Complete genome sequence of Corynebacterium casei LMG S-19264T (=DSM 44701T), isolated from a smear-ripened cheese.</title>
        <authorList>
            <consortium name="US DOE Joint Genome Institute (JGI-PGF)"/>
            <person name="Walter F."/>
            <person name="Albersmeier A."/>
            <person name="Kalinowski J."/>
            <person name="Ruckert C."/>
        </authorList>
    </citation>
    <scope>NUCLEOTIDE SEQUENCE</scope>
    <source>
        <strain evidence="1">CGMCC 1.12408</strain>
    </source>
</reference>
<dbReference type="Proteomes" id="UP000613512">
    <property type="component" value="Unassembled WGS sequence"/>
</dbReference>
<keyword evidence="2" id="KW-1185">Reference proteome</keyword>
<protein>
    <submittedName>
        <fullName evidence="1">Competence protein</fullName>
    </submittedName>
</protein>
<dbReference type="InterPro" id="IPR010461">
    <property type="entry name" value="ComK"/>
</dbReference>
<reference evidence="1" key="2">
    <citation type="submission" date="2020-09" db="EMBL/GenBank/DDBJ databases">
        <authorList>
            <person name="Sun Q."/>
            <person name="Zhou Y."/>
        </authorList>
    </citation>
    <scope>NUCLEOTIDE SEQUENCE</scope>
    <source>
        <strain evidence="1">CGMCC 1.12408</strain>
    </source>
</reference>
<organism evidence="1 2">
    <name type="scientific">Ornithinibacillus halotolerans</name>
    <dbReference type="NCBI Taxonomy" id="1274357"/>
    <lineage>
        <taxon>Bacteria</taxon>
        <taxon>Bacillati</taxon>
        <taxon>Bacillota</taxon>
        <taxon>Bacilli</taxon>
        <taxon>Bacillales</taxon>
        <taxon>Bacillaceae</taxon>
        <taxon>Ornithinibacillus</taxon>
    </lineage>
</organism>
<dbReference type="EMBL" id="BMEY01000007">
    <property type="protein sequence ID" value="GGA73708.1"/>
    <property type="molecule type" value="Genomic_DNA"/>
</dbReference>
<name>A0A916W6Z5_9BACI</name>
<evidence type="ECO:0000313" key="1">
    <source>
        <dbReference type="EMBL" id="GGA73708.1"/>
    </source>
</evidence>
<dbReference type="RefSeq" id="WP_188384235.1">
    <property type="nucleotide sequence ID" value="NZ_BMEY01000007.1"/>
</dbReference>
<proteinExistence type="predicted"/>